<dbReference type="STRING" id="1123272.SAMN02745824_2046"/>
<gene>
    <name evidence="2" type="ORF">SAMN02745824_2046</name>
</gene>
<proteinExistence type="predicted"/>
<feature type="signal peptide" evidence="1">
    <location>
        <begin position="1"/>
        <end position="23"/>
    </location>
</feature>
<evidence type="ECO:0000313" key="3">
    <source>
        <dbReference type="Proteomes" id="UP000185192"/>
    </source>
</evidence>
<name>A0A1N6EQZ8_9SPHN</name>
<dbReference type="AlphaFoldDB" id="A0A1N6EQZ8"/>
<dbReference type="Gene3D" id="3.40.50.10610">
    <property type="entry name" value="ABC-type transport auxiliary lipoprotein component"/>
    <property type="match status" value="1"/>
</dbReference>
<dbReference type="Proteomes" id="UP000185192">
    <property type="component" value="Unassembled WGS sequence"/>
</dbReference>
<dbReference type="GO" id="GO:0030288">
    <property type="term" value="C:outer membrane-bounded periplasmic space"/>
    <property type="evidence" value="ECO:0007669"/>
    <property type="project" value="InterPro"/>
</dbReference>
<keyword evidence="1" id="KW-0732">Signal</keyword>
<organism evidence="2 3">
    <name type="scientific">Parasphingorhabdus marina DSM 22363</name>
    <dbReference type="NCBI Taxonomy" id="1123272"/>
    <lineage>
        <taxon>Bacteria</taxon>
        <taxon>Pseudomonadati</taxon>
        <taxon>Pseudomonadota</taxon>
        <taxon>Alphaproteobacteria</taxon>
        <taxon>Sphingomonadales</taxon>
        <taxon>Sphingomonadaceae</taxon>
        <taxon>Parasphingorhabdus</taxon>
    </lineage>
</organism>
<evidence type="ECO:0000256" key="1">
    <source>
        <dbReference type="SAM" id="SignalP"/>
    </source>
</evidence>
<keyword evidence="3" id="KW-1185">Reference proteome</keyword>
<dbReference type="Pfam" id="PF03783">
    <property type="entry name" value="CsgG"/>
    <property type="match status" value="1"/>
</dbReference>
<accession>A0A1N6EQZ8</accession>
<evidence type="ECO:0000313" key="2">
    <source>
        <dbReference type="EMBL" id="SIN85466.1"/>
    </source>
</evidence>
<protein>
    <submittedName>
        <fullName evidence="2">Curli production assembly/transport component CsgG</fullName>
    </submittedName>
</protein>
<dbReference type="OrthoDB" id="7201328at2"/>
<reference evidence="3" key="1">
    <citation type="submission" date="2016-11" db="EMBL/GenBank/DDBJ databases">
        <authorList>
            <person name="Varghese N."/>
            <person name="Submissions S."/>
        </authorList>
    </citation>
    <scope>NUCLEOTIDE SEQUENCE [LARGE SCALE GENOMIC DNA]</scope>
    <source>
        <strain evidence="3">DSM 22363</strain>
    </source>
</reference>
<dbReference type="InterPro" id="IPR005534">
    <property type="entry name" value="Curli_assmbl/transp-comp_CsgG"/>
</dbReference>
<sequence length="255" mass="26242">MLKKIVSALAISSLALTSGTAMAQSRSKGQKAQDRGVAQIPTCYKKLGTIAIVEPEVQWWRSYKIGSPEALIKTFVSRSGCFGLVDRGRGLASRAVERALADSGELQRGSNVGKRQVKAADYVMVPDIISANNRSGGGGALGAIGGALGGRTFGGLFGGLKVNKKEANVTLALVNVRTTEIERTVEGYARKSDVKFGGGGGGFFGGAIAGAAGGGYTDTQIGRVMALAYLDAYTQLVTQLGGLPEDPSAAAPLAE</sequence>
<dbReference type="EMBL" id="FSQW01000002">
    <property type="protein sequence ID" value="SIN85466.1"/>
    <property type="molecule type" value="Genomic_DNA"/>
</dbReference>
<feature type="chain" id="PRO_5012319903" evidence="1">
    <location>
        <begin position="24"/>
        <end position="255"/>
    </location>
</feature>
<dbReference type="RefSeq" id="WP_074205143.1">
    <property type="nucleotide sequence ID" value="NZ_FSQW01000002.1"/>
</dbReference>